<name>A0A6L5XG16_9BACT</name>
<dbReference type="EMBL" id="VULT01000022">
    <property type="protein sequence ID" value="MSS18451.1"/>
    <property type="molecule type" value="Genomic_DNA"/>
</dbReference>
<dbReference type="Pfam" id="PF12771">
    <property type="entry name" value="SusD-like_2"/>
    <property type="match status" value="2"/>
</dbReference>
<dbReference type="PROSITE" id="PS51257">
    <property type="entry name" value="PROKAR_LIPOPROTEIN"/>
    <property type="match status" value="1"/>
</dbReference>
<feature type="signal peptide" evidence="1">
    <location>
        <begin position="1"/>
        <end position="21"/>
    </location>
</feature>
<proteinExistence type="predicted"/>
<dbReference type="InterPro" id="IPR041662">
    <property type="entry name" value="SusD-like_2"/>
</dbReference>
<dbReference type="InterPro" id="IPR011990">
    <property type="entry name" value="TPR-like_helical_dom_sf"/>
</dbReference>
<sequence length="625" mass="69689">MKLLKSIILCGLGAAALSLTSCNDWLNINTDPENPSAEIAEYYQRLAHIEFYTNDANQFAAWRSSMACGDWTRYVNGGTYYNMSIWLPGTAINTTPYQWWFVGAYANVPDMYDKAMAAGNYQYAGVAKVIKAYGMMLMTDLYGEMPYTEAGGINAMPKYDTGKTIFMGCINDIDEAIDLLNKGLNQSATLPKLSEGDWWNGGDVNKWIKLAHLLKARWLNHLIKKGEGSYKDGKWDPTAILAELDQAMQSNADNTVINHTDANGSTHDVLGWDEPVDYSPLFSVCGMNAGYMVTKMLYDNLTNFAGYGVEDPRADHIIPWAYSHKSANSPAEIKWDGNWRRSLGVDMQSGIQAAGGPLRAIYGANKDYAHSGDHWWVPSTSEARWGDTVYVEETSSSKGYHANKDLFFRAKKNDDNSRESGTFYTRVSAPTYVGTYAECCFIKAEVLFRQGNAAAAYTAYKEGAKASIELMNSKLNAWVAEDNSLGKCPSFAPMSQEAIDNFLNNGLGTASDLTLGKIMTQKRIALLFSMEVWNDMRRYDYDSNIFLGWAIPAQHALSAAALKAIPEGKQFRRWMQCSHERDYNADNLQAIGSEVPGANMDPKVKLWNAADDVWTIPVWWDSDQQ</sequence>
<organism evidence="2 3">
    <name type="scientific">Sodaliphilus pleomorphus</name>
    <dbReference type="NCBI Taxonomy" id="2606626"/>
    <lineage>
        <taxon>Bacteria</taxon>
        <taxon>Pseudomonadati</taxon>
        <taxon>Bacteroidota</taxon>
        <taxon>Bacteroidia</taxon>
        <taxon>Bacteroidales</taxon>
        <taxon>Muribaculaceae</taxon>
        <taxon>Sodaliphilus</taxon>
    </lineage>
</organism>
<dbReference type="RefSeq" id="WP_154327650.1">
    <property type="nucleotide sequence ID" value="NZ_CP045696.1"/>
</dbReference>
<feature type="chain" id="PRO_5027009213" evidence="1">
    <location>
        <begin position="22"/>
        <end position="625"/>
    </location>
</feature>
<evidence type="ECO:0000313" key="3">
    <source>
        <dbReference type="Proteomes" id="UP000483362"/>
    </source>
</evidence>
<keyword evidence="1" id="KW-0732">Signal</keyword>
<protein>
    <submittedName>
        <fullName evidence="2">SusD/RagB family nutrient-binding outer membrane lipoprotein</fullName>
    </submittedName>
</protein>
<dbReference type="SUPFAM" id="SSF48452">
    <property type="entry name" value="TPR-like"/>
    <property type="match status" value="1"/>
</dbReference>
<dbReference type="Gene3D" id="1.25.40.390">
    <property type="match status" value="2"/>
</dbReference>
<evidence type="ECO:0000256" key="1">
    <source>
        <dbReference type="SAM" id="SignalP"/>
    </source>
</evidence>
<keyword evidence="3" id="KW-1185">Reference proteome</keyword>
<accession>A0A6L5XG16</accession>
<evidence type="ECO:0000313" key="2">
    <source>
        <dbReference type="EMBL" id="MSS18451.1"/>
    </source>
</evidence>
<dbReference type="Proteomes" id="UP000483362">
    <property type="component" value="Unassembled WGS sequence"/>
</dbReference>
<keyword evidence="2" id="KW-0449">Lipoprotein</keyword>
<gene>
    <name evidence="2" type="ORF">FYJ29_11900</name>
</gene>
<comment type="caution">
    <text evidence="2">The sequence shown here is derived from an EMBL/GenBank/DDBJ whole genome shotgun (WGS) entry which is preliminary data.</text>
</comment>
<dbReference type="AlphaFoldDB" id="A0A6L5XG16"/>
<reference evidence="2 3" key="1">
    <citation type="submission" date="2019-08" db="EMBL/GenBank/DDBJ databases">
        <title>In-depth cultivation of the pig gut microbiome towards novel bacterial diversity and tailored functional studies.</title>
        <authorList>
            <person name="Wylensek D."/>
            <person name="Hitch T.C.A."/>
            <person name="Clavel T."/>
        </authorList>
    </citation>
    <scope>NUCLEOTIDE SEQUENCE [LARGE SCALE GENOMIC DNA]</scope>
    <source>
        <strain evidence="2 3">Oil-RF-744-WCA-WT-10</strain>
    </source>
</reference>